<dbReference type="EMBL" id="GU784884">
    <property type="protein sequence ID" value="AII77617.1"/>
    <property type="molecule type" value="Genomic_DNA"/>
</dbReference>
<evidence type="ECO:0000313" key="4">
    <source>
        <dbReference type="EMBL" id="AII77617.1"/>
    </source>
</evidence>
<dbReference type="EMBL" id="GU784882">
    <property type="protein sequence ID" value="AII77609.1"/>
    <property type="molecule type" value="Genomic_DNA"/>
</dbReference>
<evidence type="ECO:0000313" key="2">
    <source>
        <dbReference type="EMBL" id="AII77609.1"/>
    </source>
</evidence>
<evidence type="ECO:0000313" key="3">
    <source>
        <dbReference type="EMBL" id="AII77613.1"/>
    </source>
</evidence>
<feature type="compositionally biased region" description="Basic residues" evidence="1">
    <location>
        <begin position="1"/>
        <end position="14"/>
    </location>
</feature>
<dbReference type="EMBL" id="GU784883">
    <property type="protein sequence ID" value="AII77613.1"/>
    <property type="molecule type" value="Genomic_DNA"/>
</dbReference>
<sequence length="23" mass="2561">MATRPKIKRARPSQRSHGGGLQQ</sequence>
<reference evidence="4" key="2">
    <citation type="journal article" date="2011" name="Parasitol. Res.">
        <title>The composition of upstream open reading frames (uORF) in four genes from Trypanosoma cruzi typical strains.</title>
        <authorList>
            <person name="Jaeger L.H."/>
            <person name="Brandao A."/>
        </authorList>
    </citation>
    <scope>NUCLEOTIDE SEQUENCE</scope>
    <source>
        <strain evidence="4">Berkeley</strain>
    </source>
</reference>
<protein>
    <submittedName>
        <fullName evidence="2">UORF</fullName>
    </submittedName>
</protein>
<proteinExistence type="predicted"/>
<organism evidence="2">
    <name type="scientific">Trypanosoma cruzi</name>
    <dbReference type="NCBI Taxonomy" id="5693"/>
    <lineage>
        <taxon>Eukaryota</taxon>
        <taxon>Discoba</taxon>
        <taxon>Euglenozoa</taxon>
        <taxon>Kinetoplastea</taxon>
        <taxon>Metakinetoplastina</taxon>
        <taxon>Trypanosomatida</taxon>
        <taxon>Trypanosomatidae</taxon>
        <taxon>Trypanosoma</taxon>
        <taxon>Schizotrypanum</taxon>
    </lineage>
</organism>
<feature type="region of interest" description="Disordered" evidence="1">
    <location>
        <begin position="1"/>
        <end position="23"/>
    </location>
</feature>
<dbReference type="AlphaFoldDB" id="A0A076JL97"/>
<accession>A0A076JL97</accession>
<evidence type="ECO:0000256" key="1">
    <source>
        <dbReference type="SAM" id="MobiDB-lite"/>
    </source>
</evidence>
<name>A0A076JL97_TRYCR</name>
<reference evidence="2" key="1">
    <citation type="submission" date="2010-02" db="EMBL/GenBank/DDBJ databases">
        <title>The upstream open reading frames (uORFs) in 5'UTR are conserved in representative strains of the three major Trypanosoma cruzi populations.</title>
        <authorList>
            <person name="Jaeger L.H."/>
            <person name="Brandao A.A."/>
        </authorList>
    </citation>
    <scope>NUCLEOTIDE SEQUENCE</scope>
    <source>
        <strain evidence="3">103/94</strain>
        <strain evidence="2">GLT593</strain>
    </source>
</reference>